<evidence type="ECO:0000259" key="3">
    <source>
        <dbReference type="Pfam" id="PF11887"/>
    </source>
</evidence>
<accession>A0AA36C4D2</accession>
<dbReference type="Pfam" id="PF11887">
    <property type="entry name" value="Mce4_CUP1"/>
    <property type="match status" value="1"/>
</dbReference>
<protein>
    <recommendedName>
        <fullName evidence="3">Mammalian cell entry C-terminal domain-containing protein</fullName>
    </recommendedName>
</protein>
<dbReference type="InterPro" id="IPR024516">
    <property type="entry name" value="Mce_C"/>
</dbReference>
<evidence type="ECO:0000256" key="2">
    <source>
        <dbReference type="SAM" id="Phobius"/>
    </source>
</evidence>
<feature type="domain" description="Mammalian cell entry C-terminal" evidence="3">
    <location>
        <begin position="395"/>
        <end position="586"/>
    </location>
</feature>
<feature type="non-terminal residue" evidence="4">
    <location>
        <position position="593"/>
    </location>
</feature>
<dbReference type="PANTHER" id="PTHR30188:SF13">
    <property type="entry name" value="CONSERVED HYPOTHETICAL INTEGRAL MEMBRANE PROTEIN YRBE3B"/>
    <property type="match status" value="1"/>
</dbReference>
<keyword evidence="2" id="KW-0472">Membrane</keyword>
<feature type="transmembrane region" description="Helical" evidence="2">
    <location>
        <begin position="176"/>
        <end position="195"/>
    </location>
</feature>
<dbReference type="Proteomes" id="UP001177023">
    <property type="component" value="Unassembled WGS sequence"/>
</dbReference>
<keyword evidence="2" id="KW-1133">Transmembrane helix</keyword>
<comment type="caution">
    <text evidence="4">The sequence shown here is derived from an EMBL/GenBank/DDBJ whole genome shotgun (WGS) entry which is preliminary data.</text>
</comment>
<proteinExistence type="predicted"/>
<dbReference type="EMBL" id="CATQJA010000023">
    <property type="protein sequence ID" value="CAJ0557504.1"/>
    <property type="molecule type" value="Genomic_DNA"/>
</dbReference>
<dbReference type="AlphaFoldDB" id="A0AA36C4D2"/>
<reference evidence="4" key="1">
    <citation type="submission" date="2023-06" db="EMBL/GenBank/DDBJ databases">
        <authorList>
            <person name="Delattre M."/>
        </authorList>
    </citation>
    <scope>NUCLEOTIDE SEQUENCE</scope>
    <source>
        <strain evidence="4">AF72</strain>
    </source>
</reference>
<name>A0AA36C4D2_9BILA</name>
<dbReference type="GO" id="GO:0005548">
    <property type="term" value="F:phospholipid transporter activity"/>
    <property type="evidence" value="ECO:0007669"/>
    <property type="project" value="TreeGrafter"/>
</dbReference>
<feature type="transmembrane region" description="Helical" evidence="2">
    <location>
        <begin position="244"/>
        <end position="262"/>
    </location>
</feature>
<evidence type="ECO:0000313" key="5">
    <source>
        <dbReference type="Proteomes" id="UP001177023"/>
    </source>
</evidence>
<sequence>MSLVDLRVRARQASRPREPQVTASSPRSARHFLRPHHRIDPFALTKYRKHVLGQISEVSFGTNSLLSGGGTIGIVFAMSLAAAMMLGVETHRGLELVGMTSLSGMLSAVANTRELAPVVVAIASGLCASRTTDALDSMAVNPSFLAGTRVIAAMICVIPIYMIGLLASYLSTRLVVVFFNGASAGTYDYFFHLAISPQDLLYSGLKAVVFAAVVALVHCAYGYYASGGPAGVGQAAGRALRTAILAIGILDVLMTFALWGLVPGSREWGLSRGQTHYTPKIVYALRGAIAVVVAVAAAVTMVLRGSGNLEQSTDIFVAVPATAGLISGEAPSSTDDASKIPADVVARVVPRTLFGDIYMQLVDSPNEQGQTTLSDGDEIHMDDGPGSRCALRRVHQVVGVLTAMQPEKLQTALTALGQALDGNGAEIGTTIDNLSAASGVLTPAAHQFLESTPEFKSVVDALDRATPTFSIPWQPPQPSRTTWSPTERISESSIGAAAVFAATVDDFVVENNRNIITVIDSAGKILATTAANPGGLRSTLANASTFGAAGARVFATGKFDITAVATFAEPLPYTGDDCPQYGDSRGAQCSGST</sequence>
<keyword evidence="2" id="KW-0812">Transmembrane</keyword>
<keyword evidence="5" id="KW-1185">Reference proteome</keyword>
<feature type="transmembrane region" description="Helical" evidence="2">
    <location>
        <begin position="283"/>
        <end position="303"/>
    </location>
</feature>
<organism evidence="4 5">
    <name type="scientific">Mesorhabditis spiculigera</name>
    <dbReference type="NCBI Taxonomy" id="96644"/>
    <lineage>
        <taxon>Eukaryota</taxon>
        <taxon>Metazoa</taxon>
        <taxon>Ecdysozoa</taxon>
        <taxon>Nematoda</taxon>
        <taxon>Chromadorea</taxon>
        <taxon>Rhabditida</taxon>
        <taxon>Rhabditina</taxon>
        <taxon>Rhabditomorpha</taxon>
        <taxon>Rhabditoidea</taxon>
        <taxon>Rhabditidae</taxon>
        <taxon>Mesorhabditinae</taxon>
        <taxon>Mesorhabditis</taxon>
    </lineage>
</organism>
<gene>
    <name evidence="4" type="ORF">MSPICULIGERA_LOCUS262</name>
</gene>
<feature type="region of interest" description="Disordered" evidence="1">
    <location>
        <begin position="10"/>
        <end position="29"/>
    </location>
</feature>
<dbReference type="Pfam" id="PF02405">
    <property type="entry name" value="MlaE"/>
    <property type="match status" value="1"/>
</dbReference>
<feature type="transmembrane region" description="Helical" evidence="2">
    <location>
        <begin position="150"/>
        <end position="170"/>
    </location>
</feature>
<dbReference type="InterPro" id="IPR030802">
    <property type="entry name" value="Permease_MalE"/>
</dbReference>
<evidence type="ECO:0000256" key="1">
    <source>
        <dbReference type="SAM" id="MobiDB-lite"/>
    </source>
</evidence>
<feature type="transmembrane region" description="Helical" evidence="2">
    <location>
        <begin position="207"/>
        <end position="224"/>
    </location>
</feature>
<dbReference type="GO" id="GO:0043190">
    <property type="term" value="C:ATP-binding cassette (ABC) transporter complex"/>
    <property type="evidence" value="ECO:0007669"/>
    <property type="project" value="InterPro"/>
</dbReference>
<feature type="transmembrane region" description="Helical" evidence="2">
    <location>
        <begin position="65"/>
        <end position="86"/>
    </location>
</feature>
<dbReference type="PANTHER" id="PTHR30188">
    <property type="entry name" value="ABC TRANSPORTER PERMEASE PROTEIN-RELATED"/>
    <property type="match status" value="1"/>
</dbReference>
<evidence type="ECO:0000313" key="4">
    <source>
        <dbReference type="EMBL" id="CAJ0557504.1"/>
    </source>
</evidence>